<proteinExistence type="inferred from homology"/>
<name>A0A2S8GM15_9BACT</name>
<dbReference type="Gene3D" id="1.10.287.470">
    <property type="entry name" value="Helix hairpin bin"/>
    <property type="match status" value="1"/>
</dbReference>
<evidence type="ECO:0000256" key="2">
    <source>
        <dbReference type="ARBA" id="ARBA00009477"/>
    </source>
</evidence>
<reference evidence="9 10" key="1">
    <citation type="submission" date="2018-02" db="EMBL/GenBank/DDBJ databases">
        <title>Comparative genomes isolates from brazilian mangrove.</title>
        <authorList>
            <person name="Araujo J.E."/>
            <person name="Taketani R.G."/>
            <person name="Silva M.C.P."/>
            <person name="Loureco M.V."/>
            <person name="Andreote F.D."/>
        </authorList>
    </citation>
    <scope>NUCLEOTIDE SEQUENCE [LARGE SCALE GENOMIC DNA]</scope>
    <source>
        <strain evidence="9 10">Nap-Phe MGV</strain>
    </source>
</reference>
<dbReference type="Gene3D" id="2.40.50.100">
    <property type="match status" value="1"/>
</dbReference>
<evidence type="ECO:0000313" key="10">
    <source>
        <dbReference type="Proteomes" id="UP000237819"/>
    </source>
</evidence>
<dbReference type="GO" id="GO:0046677">
    <property type="term" value="P:response to antibiotic"/>
    <property type="evidence" value="ECO:0007669"/>
    <property type="project" value="TreeGrafter"/>
</dbReference>
<feature type="coiled-coil region" evidence="3">
    <location>
        <begin position="143"/>
        <end position="170"/>
    </location>
</feature>
<evidence type="ECO:0000256" key="1">
    <source>
        <dbReference type="ARBA" id="ARBA00004196"/>
    </source>
</evidence>
<dbReference type="InterPro" id="IPR058626">
    <property type="entry name" value="MdtA-like_b-barrel"/>
</dbReference>
<dbReference type="PANTHER" id="PTHR30158:SF10">
    <property type="entry name" value="CATION EFFLUX PUMP"/>
    <property type="match status" value="1"/>
</dbReference>
<sequence length="431" mass="46036">MVKLGMFPAYQVVAILAGLGCLAAGCGPRRQMPKVEPPTVTVAPALEREVVDFDTYTGHVEAISSVDVYAQVSGYLEKVEFQDGAMVKEGELLFEIDKRTYQAEYDTAVARKALVEAQDKLAKTTLARDQKLVDKGAISQEAYDQAVAAADEAAAQIQSATAQIAAAKVNLDYCTISSPIDGRIDRTFVTKGNLVQSGIGSPTLLTTIVSVDPVYVYFDIDELALLKYMEEHGESSKKPDDSSLRERKIPVEISLSDGTVYPHLGVIDFGSNQLSAGTGTLSIRAIVPNPEGMLRPGMFARVRVAAGPPYQAVLAPQGAVGADQNMRFVYGLDDKGNAVRRTVTLGTKQGPLQVIKTGLKQGEKVIINGTVLVRVGKPVKAEEGKMPEPPPIDENLVQKDGKSNTPPTTADEPAKPDNAEAQPQAPPMGSN</sequence>
<dbReference type="InterPro" id="IPR006143">
    <property type="entry name" value="RND_pump_MFP"/>
</dbReference>
<dbReference type="PROSITE" id="PS51257">
    <property type="entry name" value="PROKAR_LIPOPROTEIN"/>
    <property type="match status" value="1"/>
</dbReference>
<dbReference type="Proteomes" id="UP000237819">
    <property type="component" value="Unassembled WGS sequence"/>
</dbReference>
<feature type="domain" description="Multidrug resistance protein MdtA-like alpha-helical hairpin" evidence="5">
    <location>
        <begin position="105"/>
        <end position="173"/>
    </location>
</feature>
<gene>
    <name evidence="9" type="ORF">C5Y93_13545</name>
</gene>
<dbReference type="SUPFAM" id="SSF111369">
    <property type="entry name" value="HlyD-like secretion proteins"/>
    <property type="match status" value="1"/>
</dbReference>
<dbReference type="Gene3D" id="2.40.420.20">
    <property type="match status" value="1"/>
</dbReference>
<dbReference type="OrthoDB" id="9816569at2"/>
<keyword evidence="3" id="KW-0175">Coiled coil</keyword>
<dbReference type="Pfam" id="PF25967">
    <property type="entry name" value="RND-MFP_C"/>
    <property type="match status" value="1"/>
</dbReference>
<feature type="domain" description="Multidrug resistance protein MdtA-like beta-barrel" evidence="7">
    <location>
        <begin position="213"/>
        <end position="306"/>
    </location>
</feature>
<dbReference type="PANTHER" id="PTHR30158">
    <property type="entry name" value="ACRA/E-RELATED COMPONENT OF DRUG EFFLUX TRANSPORTER"/>
    <property type="match status" value="1"/>
</dbReference>
<dbReference type="RefSeq" id="WP_105335961.1">
    <property type="nucleotide sequence ID" value="NZ_PUHZ01000014.1"/>
</dbReference>
<dbReference type="InterPro" id="IPR058624">
    <property type="entry name" value="MdtA-like_HH"/>
</dbReference>
<comment type="similarity">
    <text evidence="2">Belongs to the membrane fusion protein (MFP) (TC 8.A.1) family.</text>
</comment>
<feature type="domain" description="Multidrug resistance protein MdtA-like C-terminal permuted SH3" evidence="8">
    <location>
        <begin position="311"/>
        <end position="369"/>
    </location>
</feature>
<dbReference type="Pfam" id="PF25944">
    <property type="entry name" value="Beta-barrel_RND"/>
    <property type="match status" value="1"/>
</dbReference>
<protein>
    <submittedName>
        <fullName evidence="9">Efflux transporter periplasmic adaptor subunit</fullName>
    </submittedName>
</protein>
<evidence type="ECO:0000259" key="8">
    <source>
        <dbReference type="Pfam" id="PF25967"/>
    </source>
</evidence>
<organism evidence="9 10">
    <name type="scientific">Blastopirellula marina</name>
    <dbReference type="NCBI Taxonomy" id="124"/>
    <lineage>
        <taxon>Bacteria</taxon>
        <taxon>Pseudomonadati</taxon>
        <taxon>Planctomycetota</taxon>
        <taxon>Planctomycetia</taxon>
        <taxon>Pirellulales</taxon>
        <taxon>Pirellulaceae</taxon>
        <taxon>Blastopirellula</taxon>
    </lineage>
</organism>
<dbReference type="InterPro" id="IPR058627">
    <property type="entry name" value="MdtA-like_C"/>
</dbReference>
<accession>A0A2S8GM15</accession>
<evidence type="ECO:0000259" key="5">
    <source>
        <dbReference type="Pfam" id="PF25876"/>
    </source>
</evidence>
<evidence type="ECO:0000313" key="9">
    <source>
        <dbReference type="EMBL" id="PQO45470.1"/>
    </source>
</evidence>
<dbReference type="GO" id="GO:0005886">
    <property type="term" value="C:plasma membrane"/>
    <property type="evidence" value="ECO:0007669"/>
    <property type="project" value="TreeGrafter"/>
</dbReference>
<comment type="subcellular location">
    <subcellularLocation>
        <location evidence="1">Cell envelope</location>
    </subcellularLocation>
</comment>
<dbReference type="NCBIfam" id="TIGR01730">
    <property type="entry name" value="RND_mfp"/>
    <property type="match status" value="1"/>
</dbReference>
<dbReference type="Pfam" id="PF25876">
    <property type="entry name" value="HH_MFP_RND"/>
    <property type="match status" value="1"/>
</dbReference>
<evidence type="ECO:0000256" key="3">
    <source>
        <dbReference type="SAM" id="Coils"/>
    </source>
</evidence>
<evidence type="ECO:0000259" key="7">
    <source>
        <dbReference type="Pfam" id="PF25944"/>
    </source>
</evidence>
<dbReference type="EMBL" id="PUHZ01000014">
    <property type="protein sequence ID" value="PQO45470.1"/>
    <property type="molecule type" value="Genomic_DNA"/>
</dbReference>
<dbReference type="AlphaFoldDB" id="A0A2S8GM15"/>
<dbReference type="Gene3D" id="2.40.30.170">
    <property type="match status" value="1"/>
</dbReference>
<feature type="domain" description="Multidrug resistance protein MdtA-like barrel-sandwich hybrid" evidence="6">
    <location>
        <begin position="65"/>
        <end position="206"/>
    </location>
</feature>
<comment type="caution">
    <text evidence="9">The sequence shown here is derived from an EMBL/GenBank/DDBJ whole genome shotgun (WGS) entry which is preliminary data.</text>
</comment>
<dbReference type="InterPro" id="IPR058625">
    <property type="entry name" value="MdtA-like_BSH"/>
</dbReference>
<dbReference type="Pfam" id="PF25917">
    <property type="entry name" value="BSH_RND"/>
    <property type="match status" value="1"/>
</dbReference>
<feature type="region of interest" description="Disordered" evidence="4">
    <location>
        <begin position="381"/>
        <end position="431"/>
    </location>
</feature>
<dbReference type="GO" id="GO:0022857">
    <property type="term" value="F:transmembrane transporter activity"/>
    <property type="evidence" value="ECO:0007669"/>
    <property type="project" value="InterPro"/>
</dbReference>
<evidence type="ECO:0000259" key="6">
    <source>
        <dbReference type="Pfam" id="PF25917"/>
    </source>
</evidence>
<evidence type="ECO:0000256" key="4">
    <source>
        <dbReference type="SAM" id="MobiDB-lite"/>
    </source>
</evidence>